<dbReference type="SUPFAM" id="SSF49562">
    <property type="entry name" value="C2 domain (Calcium/lipid-binding domain, CaLB)"/>
    <property type="match status" value="1"/>
</dbReference>
<evidence type="ECO:0000256" key="1">
    <source>
        <dbReference type="SAM" id="MobiDB-lite"/>
    </source>
</evidence>
<dbReference type="VEuPathDB" id="PlasmoDB:PRELSG_1115700"/>
<dbReference type="GeneID" id="39736935"/>
<dbReference type="OMA" id="SEEINWF"/>
<dbReference type="RefSeq" id="XP_028533813.1">
    <property type="nucleotide sequence ID" value="XM_028677421.1"/>
</dbReference>
<evidence type="ECO:0000313" key="2">
    <source>
        <dbReference type="EMBL" id="CRH00811.1"/>
    </source>
</evidence>
<accession>A0A1J1HBL0</accession>
<name>A0A1J1HBL0_PLARL</name>
<evidence type="ECO:0000313" key="3">
    <source>
        <dbReference type="Proteomes" id="UP000220158"/>
    </source>
</evidence>
<protein>
    <submittedName>
        <fullName evidence="2">Uncharacterized protein</fullName>
    </submittedName>
</protein>
<gene>
    <name evidence="2" type="ORF">PRELSG_1115700</name>
</gene>
<organism evidence="2 3">
    <name type="scientific">Plasmodium relictum</name>
    <dbReference type="NCBI Taxonomy" id="85471"/>
    <lineage>
        <taxon>Eukaryota</taxon>
        <taxon>Sar</taxon>
        <taxon>Alveolata</taxon>
        <taxon>Apicomplexa</taxon>
        <taxon>Aconoidasida</taxon>
        <taxon>Haemosporida</taxon>
        <taxon>Plasmodiidae</taxon>
        <taxon>Plasmodium</taxon>
        <taxon>Plasmodium (Haemamoeba)</taxon>
    </lineage>
</organism>
<reference evidence="2 3" key="1">
    <citation type="submission" date="2015-04" db="EMBL/GenBank/DDBJ databases">
        <authorList>
            <consortium name="Pathogen Informatics"/>
        </authorList>
    </citation>
    <scope>NUCLEOTIDE SEQUENCE [LARGE SCALE GENOMIC DNA]</scope>
    <source>
        <strain evidence="2 3">SGS1</strain>
    </source>
</reference>
<keyword evidence="3" id="KW-1185">Reference proteome</keyword>
<dbReference type="EMBL" id="LN835306">
    <property type="protein sequence ID" value="CRH00811.1"/>
    <property type="molecule type" value="Genomic_DNA"/>
</dbReference>
<dbReference type="InterPro" id="IPR035892">
    <property type="entry name" value="C2_domain_sf"/>
</dbReference>
<feature type="region of interest" description="Disordered" evidence="1">
    <location>
        <begin position="236"/>
        <end position="260"/>
    </location>
</feature>
<dbReference type="Proteomes" id="UP000220158">
    <property type="component" value="Chromosome 11"/>
</dbReference>
<feature type="compositionally biased region" description="Basic residues" evidence="1">
    <location>
        <begin position="237"/>
        <end position="260"/>
    </location>
</feature>
<sequence length="351" mass="42160">MFLPKDEMLILHLTIHDVYDTKDNKITLEEKPYIKFYWKNIKYKNYLKFFSEEINWFCEFFLPYKIGDYIENLVVQIWATSYIKTKRKIAYNYININQVEQKSKINGKTELIGRRKGLKIIYSLQIICYSLYRFMKNTQKIILDKISIYKMMQIHRKNEKNNYWKEKNNLFDKYLISLFEKKNYEKANTALRLKTIKSPNINTKIKSNFKLKLKSNLKYKLRSKIKLKDKTKEKVSLKKSKINSKTRSNLKTRKKTKKITKKKIKINGNPKNNNSSSGSKKHFLNIGYKIHKLSSKKSIKFFNFKFPILNNENTILRTTTNGSNKNLTYPNFNKAKCIYYLLKRIKKEKLS</sequence>
<dbReference type="OrthoDB" id="370662at2759"/>
<dbReference type="KEGG" id="prel:PRELSG_1115700"/>
<proteinExistence type="predicted"/>
<dbReference type="AlphaFoldDB" id="A0A1J1HBL0"/>